<evidence type="ECO:0000313" key="8">
    <source>
        <dbReference type="EMBL" id="MDR5895814.1"/>
    </source>
</evidence>
<dbReference type="RefSeq" id="WP_251589668.1">
    <property type="nucleotide sequence ID" value="NZ_JAMLJI010000001.1"/>
</dbReference>
<feature type="transmembrane region" description="Helical" evidence="6">
    <location>
        <begin position="311"/>
        <end position="327"/>
    </location>
</feature>
<reference evidence="8 9" key="1">
    <citation type="submission" date="2023-04" db="EMBL/GenBank/DDBJ databases">
        <title>A long-awaited taxogenomic arrangement of the family Halomonadaceae.</title>
        <authorList>
            <person name="De La Haba R."/>
            <person name="Chuvochina M."/>
            <person name="Wittouck S."/>
            <person name="Arahal D.R."/>
            <person name="Sanchez-Porro C."/>
            <person name="Hugenholtz P."/>
            <person name="Ventosa A."/>
        </authorList>
    </citation>
    <scope>NUCLEOTIDE SEQUENCE [LARGE SCALE GENOMIC DNA]</scope>
    <source>
        <strain evidence="8 9">DSM 22428</strain>
    </source>
</reference>
<evidence type="ECO:0000256" key="5">
    <source>
        <dbReference type="ARBA" id="ARBA00023136"/>
    </source>
</evidence>
<dbReference type="InterPro" id="IPR001279">
    <property type="entry name" value="Metallo-B-lactamas"/>
</dbReference>
<dbReference type="PANTHER" id="PTHR30619:SF1">
    <property type="entry name" value="RECOMBINATION PROTEIN 2"/>
    <property type="match status" value="1"/>
</dbReference>
<sequence>MPLFWLALALAVLAVIARPWRWAAVFSLAVLMLSGLDLRLRAPEPMPESMGTVTLERVIRIEALERDANRVRFRGRVDTCPDKRDSVVCKPGQAYRLSWYDPEPSLHSGQRWHVTLRLKPNHGYHNFDRFDYGAWLSREGYVATGYVLAHNVRLPDASVTLRARLSSMLSHLDARGGRWLDALTLGQGKALTRDEWDQLRDTGTTHLFVVSGLHVGLIVGGLWWVSRRVITLLCPLDWRTRRAPWLVAGVGALLYATLVGWGPAVSRATIMALIALWVRSGYRSPSPWQGWWLALVLVILIDPSAPGRSGFWLSFGAVAWLLMMWLDRPRPRPWVFLARTQLFLTLAMAAMLALSHGQWAPISLPVNLIAVPWVSLVMMPLACLAWIGVLSGIESFVLPFYAASTAFWEVTAVAARLAPVWTLPAAITSVWVLGVSGAALCLLLPGLGLRTRGVCVCAMLCPVALALLNPATPSFRVTVHDVGQGLAVSVEQASYHVLYDTGARFRSGFAPISTLWDRPPAFDEVVVSHGDNDHSGGLGWLHEQAVVMARIWRPVAETGAVSTARCRAGRGWSHAGTRFTFLWPPAGNALPEDSNDRSCVLLIEHEAIKILLMGDVGRGVERQLLKRYGDALRDVDVMVASHHGSRTGSDPAVIRALSPRHVVFSAGKANRYGHPHPEVVASFRAVGVCQWRSDLHGAVRFDYVHGELKGASSRTPRGIDPGCLGVESAR</sequence>
<dbReference type="InterPro" id="IPR035681">
    <property type="entry name" value="ComA-like_MBL"/>
</dbReference>
<keyword evidence="4 6" id="KW-1133">Transmembrane helix</keyword>
<evidence type="ECO:0000259" key="7">
    <source>
        <dbReference type="SMART" id="SM00849"/>
    </source>
</evidence>
<comment type="caution">
    <text evidence="8">The sequence shown here is derived from an EMBL/GenBank/DDBJ whole genome shotgun (WGS) entry which is preliminary data.</text>
</comment>
<proteinExistence type="predicted"/>
<dbReference type="CDD" id="cd07731">
    <property type="entry name" value="ComA-like_MBL-fold"/>
    <property type="match status" value="1"/>
</dbReference>
<evidence type="ECO:0000256" key="6">
    <source>
        <dbReference type="SAM" id="Phobius"/>
    </source>
</evidence>
<name>A0ABU1GUU8_9GAMM</name>
<feature type="transmembrane region" description="Helical" evidence="6">
    <location>
        <begin position="366"/>
        <end position="389"/>
    </location>
</feature>
<dbReference type="SUPFAM" id="SSF56281">
    <property type="entry name" value="Metallo-hydrolase/oxidoreductase"/>
    <property type="match status" value="1"/>
</dbReference>
<dbReference type="SMART" id="SM00849">
    <property type="entry name" value="Lactamase_B"/>
    <property type="match status" value="1"/>
</dbReference>
<dbReference type="NCBIfam" id="TIGR00360">
    <property type="entry name" value="ComEC_N-term"/>
    <property type="match status" value="1"/>
</dbReference>
<comment type="subcellular location">
    <subcellularLocation>
        <location evidence="1">Cell membrane</location>
        <topology evidence="1">Multi-pass membrane protein</topology>
    </subcellularLocation>
</comment>
<evidence type="ECO:0000256" key="3">
    <source>
        <dbReference type="ARBA" id="ARBA00022692"/>
    </source>
</evidence>
<dbReference type="Pfam" id="PF03772">
    <property type="entry name" value="Competence"/>
    <property type="match status" value="1"/>
</dbReference>
<feature type="transmembrane region" description="Helical" evidence="6">
    <location>
        <begin position="207"/>
        <end position="225"/>
    </location>
</feature>
<keyword evidence="5 6" id="KW-0472">Membrane</keyword>
<protein>
    <submittedName>
        <fullName evidence="8">DNA internalization-related competence protein ComEC/Rec2</fullName>
    </submittedName>
</protein>
<evidence type="ECO:0000256" key="4">
    <source>
        <dbReference type="ARBA" id="ARBA00022989"/>
    </source>
</evidence>
<feature type="transmembrane region" description="Helical" evidence="6">
    <location>
        <begin position="421"/>
        <end position="444"/>
    </location>
</feature>
<dbReference type="Pfam" id="PF13567">
    <property type="entry name" value="DUF4131"/>
    <property type="match status" value="1"/>
</dbReference>
<feature type="transmembrane region" description="Helical" evidence="6">
    <location>
        <begin position="334"/>
        <end position="354"/>
    </location>
</feature>
<keyword evidence="2" id="KW-1003">Cell membrane</keyword>
<dbReference type="Gene3D" id="3.60.15.10">
    <property type="entry name" value="Ribonuclease Z/Hydroxyacylglutathione hydrolase-like"/>
    <property type="match status" value="1"/>
</dbReference>
<dbReference type="EMBL" id="JARWAO010000003">
    <property type="protein sequence ID" value="MDR5895814.1"/>
    <property type="molecule type" value="Genomic_DNA"/>
</dbReference>
<feature type="transmembrane region" description="Helical" evidence="6">
    <location>
        <begin position="245"/>
        <end position="278"/>
    </location>
</feature>
<organism evidence="8 9">
    <name type="scientific">Larsenimonas suaedae</name>
    <dbReference type="NCBI Taxonomy" id="1851019"/>
    <lineage>
        <taxon>Bacteria</taxon>
        <taxon>Pseudomonadati</taxon>
        <taxon>Pseudomonadota</taxon>
        <taxon>Gammaproteobacteria</taxon>
        <taxon>Oceanospirillales</taxon>
        <taxon>Halomonadaceae</taxon>
        <taxon>Larsenimonas</taxon>
    </lineage>
</organism>
<evidence type="ECO:0000256" key="1">
    <source>
        <dbReference type="ARBA" id="ARBA00004651"/>
    </source>
</evidence>
<keyword evidence="9" id="KW-1185">Reference proteome</keyword>
<dbReference type="InterPro" id="IPR004477">
    <property type="entry name" value="ComEC_N"/>
</dbReference>
<gene>
    <name evidence="8" type="ORF">QC825_06990</name>
</gene>
<dbReference type="InterPro" id="IPR025405">
    <property type="entry name" value="DUF4131"/>
</dbReference>
<dbReference type="PANTHER" id="PTHR30619">
    <property type="entry name" value="DNA INTERNALIZATION/COMPETENCE PROTEIN COMEC/REC2"/>
    <property type="match status" value="1"/>
</dbReference>
<evidence type="ECO:0000256" key="2">
    <source>
        <dbReference type="ARBA" id="ARBA00022475"/>
    </source>
</evidence>
<feature type="transmembrane region" description="Helical" evidence="6">
    <location>
        <begin position="396"/>
        <end position="415"/>
    </location>
</feature>
<dbReference type="InterPro" id="IPR052159">
    <property type="entry name" value="Competence_DNA_uptake"/>
</dbReference>
<accession>A0ABU1GUU8</accession>
<evidence type="ECO:0000313" key="9">
    <source>
        <dbReference type="Proteomes" id="UP001269375"/>
    </source>
</evidence>
<dbReference type="NCBIfam" id="TIGR00361">
    <property type="entry name" value="ComEC_Rec2"/>
    <property type="match status" value="1"/>
</dbReference>
<dbReference type="Proteomes" id="UP001269375">
    <property type="component" value="Unassembled WGS sequence"/>
</dbReference>
<feature type="domain" description="Metallo-beta-lactamase" evidence="7">
    <location>
        <begin position="484"/>
        <end position="668"/>
    </location>
</feature>
<dbReference type="InterPro" id="IPR036866">
    <property type="entry name" value="RibonucZ/Hydroxyglut_hydro"/>
</dbReference>
<dbReference type="InterPro" id="IPR004797">
    <property type="entry name" value="Competence_ComEC/Rec2"/>
</dbReference>
<keyword evidence="3 6" id="KW-0812">Transmembrane</keyword>